<accession>A0A067Q217</accession>
<evidence type="ECO:0000313" key="3">
    <source>
        <dbReference type="Proteomes" id="UP000027265"/>
    </source>
</evidence>
<dbReference type="Proteomes" id="UP000027265">
    <property type="component" value="Unassembled WGS sequence"/>
</dbReference>
<reference evidence="3" key="1">
    <citation type="journal article" date="2014" name="Proc. Natl. Acad. Sci. U.S.A.">
        <title>Extensive sampling of basidiomycete genomes demonstrates inadequacy of the white-rot/brown-rot paradigm for wood decay fungi.</title>
        <authorList>
            <person name="Riley R."/>
            <person name="Salamov A.A."/>
            <person name="Brown D.W."/>
            <person name="Nagy L.G."/>
            <person name="Floudas D."/>
            <person name="Held B.W."/>
            <person name="Levasseur A."/>
            <person name="Lombard V."/>
            <person name="Morin E."/>
            <person name="Otillar R."/>
            <person name="Lindquist E.A."/>
            <person name="Sun H."/>
            <person name="LaButti K.M."/>
            <person name="Schmutz J."/>
            <person name="Jabbour D."/>
            <person name="Luo H."/>
            <person name="Baker S.E."/>
            <person name="Pisabarro A.G."/>
            <person name="Walton J.D."/>
            <person name="Blanchette R.A."/>
            <person name="Henrissat B."/>
            <person name="Martin F."/>
            <person name="Cullen D."/>
            <person name="Hibbett D.S."/>
            <person name="Grigoriev I.V."/>
        </authorList>
    </citation>
    <scope>NUCLEOTIDE SEQUENCE [LARGE SCALE GENOMIC DNA]</scope>
    <source>
        <strain evidence="3">MUCL 33604</strain>
    </source>
</reference>
<dbReference type="InParanoid" id="A0A067Q217"/>
<evidence type="ECO:0000313" key="2">
    <source>
        <dbReference type="EMBL" id="KDQ60205.1"/>
    </source>
</evidence>
<proteinExistence type="predicted"/>
<feature type="region of interest" description="Disordered" evidence="1">
    <location>
        <begin position="253"/>
        <end position="286"/>
    </location>
</feature>
<gene>
    <name evidence="2" type="ORF">JAAARDRAFT_46005</name>
</gene>
<feature type="compositionally biased region" description="Basic and acidic residues" evidence="1">
    <location>
        <begin position="262"/>
        <end position="271"/>
    </location>
</feature>
<evidence type="ECO:0000256" key="1">
    <source>
        <dbReference type="SAM" id="MobiDB-lite"/>
    </source>
</evidence>
<organism evidence="2 3">
    <name type="scientific">Jaapia argillacea MUCL 33604</name>
    <dbReference type="NCBI Taxonomy" id="933084"/>
    <lineage>
        <taxon>Eukaryota</taxon>
        <taxon>Fungi</taxon>
        <taxon>Dikarya</taxon>
        <taxon>Basidiomycota</taxon>
        <taxon>Agaricomycotina</taxon>
        <taxon>Agaricomycetes</taxon>
        <taxon>Agaricomycetidae</taxon>
        <taxon>Jaapiales</taxon>
        <taxon>Jaapiaceae</taxon>
        <taxon>Jaapia</taxon>
    </lineage>
</organism>
<name>A0A067Q217_9AGAM</name>
<keyword evidence="3" id="KW-1185">Reference proteome</keyword>
<sequence>MHLRSHLSYSSTKPAFSHLLAHGNDLAKKYGRPLHTIGIVTSVRNRLQFVGLEAEEELKKPDLLFLHTREAVTGLPPASYWSESSEPGDNELFDVRAGRPWDESSLQLLDARPFWADDDPQVHDDESDDDDEPERYCLASLRSGKMNFQEIEVVAFSPLEWAIAEILSPAVGSAGSVVDWKLARRYTRPRVALLVLPLVVGEKGGQGGGLERNLCKTKTYSALWDYVLATPMITVVAIVSLIPPILIGGSQDLETRNLGSRSPRDSVEKTAKTGVNGAETRVSQEDGDGIGSIELAARGVEGFDCGVAEMAQSTSVARRFIDVQEWDGDDGSEEDESQDG</sequence>
<dbReference type="HOGENOM" id="CLU_816523_0_0_1"/>
<dbReference type="AlphaFoldDB" id="A0A067Q217"/>
<protein>
    <submittedName>
        <fullName evidence="2">Uncharacterized protein</fullName>
    </submittedName>
</protein>
<dbReference type="EMBL" id="KL197714">
    <property type="protein sequence ID" value="KDQ60205.1"/>
    <property type="molecule type" value="Genomic_DNA"/>
</dbReference>